<keyword evidence="4" id="KW-1185">Reference proteome</keyword>
<evidence type="ECO:0000313" key="3">
    <source>
        <dbReference type="EMBL" id="OCL13881.1"/>
    </source>
</evidence>
<reference evidence="3 4" key="1">
    <citation type="journal article" date="2016" name="Nat. Commun.">
        <title>Ectomycorrhizal ecology is imprinted in the genome of the dominant symbiotic fungus Cenococcum geophilum.</title>
        <authorList>
            <consortium name="DOE Joint Genome Institute"/>
            <person name="Peter M."/>
            <person name="Kohler A."/>
            <person name="Ohm R.A."/>
            <person name="Kuo A."/>
            <person name="Krutzmann J."/>
            <person name="Morin E."/>
            <person name="Arend M."/>
            <person name="Barry K.W."/>
            <person name="Binder M."/>
            <person name="Choi C."/>
            <person name="Clum A."/>
            <person name="Copeland A."/>
            <person name="Grisel N."/>
            <person name="Haridas S."/>
            <person name="Kipfer T."/>
            <person name="LaButti K."/>
            <person name="Lindquist E."/>
            <person name="Lipzen A."/>
            <person name="Maire R."/>
            <person name="Meier B."/>
            <person name="Mihaltcheva S."/>
            <person name="Molinier V."/>
            <person name="Murat C."/>
            <person name="Poggeler S."/>
            <person name="Quandt C.A."/>
            <person name="Sperisen C."/>
            <person name="Tritt A."/>
            <person name="Tisserant E."/>
            <person name="Crous P.W."/>
            <person name="Henrissat B."/>
            <person name="Nehls U."/>
            <person name="Egli S."/>
            <person name="Spatafora J.W."/>
            <person name="Grigoriev I.V."/>
            <person name="Martin F.M."/>
        </authorList>
    </citation>
    <scope>NUCLEOTIDE SEQUENCE [LARGE SCALE GENOMIC DNA]</scope>
    <source>
        <strain evidence="3 4">CBS 207.34</strain>
    </source>
</reference>
<dbReference type="OrthoDB" id="4776947at2759"/>
<evidence type="ECO:0000256" key="1">
    <source>
        <dbReference type="SAM" id="MobiDB-lite"/>
    </source>
</evidence>
<keyword evidence="2" id="KW-0732">Signal</keyword>
<dbReference type="AlphaFoldDB" id="A0A8E2FBD9"/>
<evidence type="ECO:0000313" key="4">
    <source>
        <dbReference type="Proteomes" id="UP000250140"/>
    </source>
</evidence>
<feature type="chain" id="PRO_5034920065" description="GPI anchored cell wall protein" evidence="2">
    <location>
        <begin position="21"/>
        <end position="186"/>
    </location>
</feature>
<evidence type="ECO:0008006" key="5">
    <source>
        <dbReference type="Google" id="ProtNLM"/>
    </source>
</evidence>
<dbReference type="EMBL" id="KV748658">
    <property type="protein sequence ID" value="OCL13881.1"/>
    <property type="molecule type" value="Genomic_DNA"/>
</dbReference>
<proteinExistence type="predicted"/>
<gene>
    <name evidence="3" type="ORF">AOQ84DRAFT_351781</name>
</gene>
<dbReference type="Proteomes" id="UP000250140">
    <property type="component" value="Unassembled WGS sequence"/>
</dbReference>
<accession>A0A8E2FBD9</accession>
<evidence type="ECO:0000256" key="2">
    <source>
        <dbReference type="SAM" id="SignalP"/>
    </source>
</evidence>
<sequence>MFSKSTFVLAFFAIAKLATATPPACLLAAINTQDDPSKVSDICKSSKMEPTIISYCGDNTQQALSDFASVCKGVGVTVSSAAPSASGTLSAKSSGTASKNATTPLTTGYASSSIFVYTTASYDSACSCTKTAAITATALSGPTGVVTSGTATGTGALAVSTGAAGKNEMGRLAAVAVVVGGLFAAL</sequence>
<feature type="region of interest" description="Disordered" evidence="1">
    <location>
        <begin position="81"/>
        <end position="101"/>
    </location>
</feature>
<feature type="signal peptide" evidence="2">
    <location>
        <begin position="1"/>
        <end position="20"/>
    </location>
</feature>
<protein>
    <recommendedName>
        <fullName evidence="5">GPI anchored cell wall protein</fullName>
    </recommendedName>
</protein>
<organism evidence="3 4">
    <name type="scientific">Glonium stellatum</name>
    <dbReference type="NCBI Taxonomy" id="574774"/>
    <lineage>
        <taxon>Eukaryota</taxon>
        <taxon>Fungi</taxon>
        <taxon>Dikarya</taxon>
        <taxon>Ascomycota</taxon>
        <taxon>Pezizomycotina</taxon>
        <taxon>Dothideomycetes</taxon>
        <taxon>Pleosporomycetidae</taxon>
        <taxon>Gloniales</taxon>
        <taxon>Gloniaceae</taxon>
        <taxon>Glonium</taxon>
    </lineage>
</organism>
<name>A0A8E2FBD9_9PEZI</name>